<dbReference type="GO" id="GO:0005829">
    <property type="term" value="C:cytosol"/>
    <property type="evidence" value="ECO:0007669"/>
    <property type="project" value="TreeGrafter"/>
</dbReference>
<protein>
    <submittedName>
        <fullName evidence="4">Hydantoinase/oxoprolinase family protein</fullName>
    </submittedName>
</protein>
<dbReference type="SUPFAM" id="SSF53067">
    <property type="entry name" value="Actin-like ATPase domain"/>
    <property type="match status" value="1"/>
</dbReference>
<dbReference type="InterPro" id="IPR049517">
    <property type="entry name" value="ACX-like_C"/>
</dbReference>
<feature type="domain" description="Acetophenone carboxylase-like C-terminal" evidence="3">
    <location>
        <begin position="514"/>
        <end position="683"/>
    </location>
</feature>
<evidence type="ECO:0000259" key="3">
    <source>
        <dbReference type="Pfam" id="PF19278"/>
    </source>
</evidence>
<evidence type="ECO:0000313" key="4">
    <source>
        <dbReference type="EMBL" id="TBN42728.1"/>
    </source>
</evidence>
<dbReference type="PANTHER" id="PTHR11365">
    <property type="entry name" value="5-OXOPROLINASE RELATED"/>
    <property type="match status" value="1"/>
</dbReference>
<proteinExistence type="predicted"/>
<feature type="domain" description="Hydantoinase/oxoprolinase N-terminal" evidence="2">
    <location>
        <begin position="3"/>
        <end position="188"/>
    </location>
</feature>
<accession>A0A4V2JCN0</accession>
<comment type="caution">
    <text evidence="4">The sequence shown here is derived from an EMBL/GenBank/DDBJ whole genome shotgun (WGS) entry which is preliminary data.</text>
</comment>
<dbReference type="Pfam" id="PF05378">
    <property type="entry name" value="Hydant_A_N"/>
    <property type="match status" value="1"/>
</dbReference>
<dbReference type="Proteomes" id="UP000293520">
    <property type="component" value="Unassembled WGS sequence"/>
</dbReference>
<dbReference type="InterPro" id="IPR008040">
    <property type="entry name" value="Hydant_A_N"/>
</dbReference>
<dbReference type="InterPro" id="IPR002821">
    <property type="entry name" value="Hydantoinase_A"/>
</dbReference>
<evidence type="ECO:0000259" key="1">
    <source>
        <dbReference type="Pfam" id="PF01968"/>
    </source>
</evidence>
<name>A0A4V2JCN0_9RHOB</name>
<dbReference type="Pfam" id="PF19278">
    <property type="entry name" value="Hydant_A_C"/>
    <property type="match status" value="1"/>
</dbReference>
<dbReference type="Pfam" id="PF01968">
    <property type="entry name" value="Hydantoinase_A"/>
    <property type="match status" value="1"/>
</dbReference>
<feature type="domain" description="Hydantoinase A/oxoprolinase" evidence="1">
    <location>
        <begin position="209"/>
        <end position="497"/>
    </location>
</feature>
<organism evidence="4 5">
    <name type="scientific">Paracoccus subflavus</name>
    <dbReference type="NCBI Taxonomy" id="2528244"/>
    <lineage>
        <taxon>Bacteria</taxon>
        <taxon>Pseudomonadati</taxon>
        <taxon>Pseudomonadota</taxon>
        <taxon>Alphaproteobacteria</taxon>
        <taxon>Rhodobacterales</taxon>
        <taxon>Paracoccaceae</taxon>
        <taxon>Paracoccus</taxon>
    </lineage>
</organism>
<gene>
    <name evidence="4" type="ORF">EYE42_04730</name>
</gene>
<evidence type="ECO:0000313" key="5">
    <source>
        <dbReference type="Proteomes" id="UP000293520"/>
    </source>
</evidence>
<dbReference type="GO" id="GO:0006749">
    <property type="term" value="P:glutathione metabolic process"/>
    <property type="evidence" value="ECO:0007669"/>
    <property type="project" value="TreeGrafter"/>
</dbReference>
<sequence>MIRVGVDVGGTFTDLVLEQVDTGGRRRVFTHKVSSTIGDQSVGVVRGVVELCAIADVQPGQIDALFHGTTVATNIVIERNGAEVGMITTKGFRDILHMGRHKRPHNFSLQFDVPWQSAPLIKRRNRIVVDERILPPDGRIETRLAEDQVEQAAELFAERGLEAVVIGFLFSFLNNDHELRAAEIVRRVMPGAFICASSEVVNTIREYERFSTAAMNAYIGPRTKRYLDNLKARLREAGVNAYVRIMQSNGGVSTIEQASRNPVGLLLSGPAGGVIGGRWTGEACDQRDIITIDIGGTSADISVIRDGALTIKNPRDTEVAHLPVLVPMIDIDAIGAGGGSIAYVDSGGAFRVGPKSAGAEPGPACYGKGGTQPTVTDAQVVLGRLDPEHFLGGGLAIDPALSEQAIRTHLAEPLGMSVKEAALGVLKIINNNMSLAIASNSVARGIDPRNYSLMAFGGAGPLHGVALGQMIAAKNVISPLHPGITAAMGLLVTEPRYEFTQSSLAILQSAGKAELEAVNAVFDRLQAEAAAQLAADGIPPDRQRFERVAECRYVGQGFELRVAVPHGPFTAGSAQEMARRFFAVHRTEYGHAFEDQAVQMVTLRVIGSSSSDTLALPLLEKGGRRNPSEAALYARPTTFDDGETVQTARFDRMKLRAQDVVVGPAVIVQQNSTTIVPPGYAATVIKLGDLVIARVGQEG</sequence>
<dbReference type="InterPro" id="IPR043129">
    <property type="entry name" value="ATPase_NBD"/>
</dbReference>
<dbReference type="InterPro" id="IPR045079">
    <property type="entry name" value="Oxoprolinase-like"/>
</dbReference>
<reference evidence="4 5" key="1">
    <citation type="submission" date="2019-02" db="EMBL/GenBank/DDBJ databases">
        <title>Paracoccus subflavus sp. nov., isolated from marine sediment of the Pacific Ocean.</title>
        <authorList>
            <person name="Zhang G."/>
        </authorList>
    </citation>
    <scope>NUCLEOTIDE SEQUENCE [LARGE SCALE GENOMIC DNA]</scope>
    <source>
        <strain evidence="4 5">GY0581</strain>
    </source>
</reference>
<dbReference type="OrthoDB" id="9759608at2"/>
<dbReference type="RefSeq" id="WP_130990153.1">
    <property type="nucleotide sequence ID" value="NZ_SISK01000002.1"/>
</dbReference>
<dbReference type="PANTHER" id="PTHR11365:SF23">
    <property type="entry name" value="HYPOTHETICAL 5-OXOPROLINASE (EUROFUNG)-RELATED"/>
    <property type="match status" value="1"/>
</dbReference>
<dbReference type="AlphaFoldDB" id="A0A4V2JCN0"/>
<dbReference type="EMBL" id="SISK01000002">
    <property type="protein sequence ID" value="TBN42728.1"/>
    <property type="molecule type" value="Genomic_DNA"/>
</dbReference>
<evidence type="ECO:0000259" key="2">
    <source>
        <dbReference type="Pfam" id="PF05378"/>
    </source>
</evidence>
<dbReference type="GO" id="GO:0017168">
    <property type="term" value="F:5-oxoprolinase (ATP-hydrolyzing) activity"/>
    <property type="evidence" value="ECO:0007669"/>
    <property type="project" value="TreeGrafter"/>
</dbReference>
<keyword evidence="5" id="KW-1185">Reference proteome</keyword>